<dbReference type="PANTHER" id="PTHR42718:SF24">
    <property type="entry name" value="MAJOR FACILITATOR SUPERFAMILY (MFS) PROFILE DOMAIN-CONTAINING PROTEIN"/>
    <property type="match status" value="1"/>
</dbReference>
<evidence type="ECO:0000256" key="4">
    <source>
        <dbReference type="ARBA" id="ARBA00022692"/>
    </source>
</evidence>
<dbReference type="PRINTS" id="PR01036">
    <property type="entry name" value="TCRTETB"/>
</dbReference>
<feature type="transmembrane region" description="Helical" evidence="7">
    <location>
        <begin position="203"/>
        <end position="224"/>
    </location>
</feature>
<dbReference type="RefSeq" id="WP_089976545.1">
    <property type="nucleotide sequence ID" value="NZ_CP084916.1"/>
</dbReference>
<dbReference type="PROSITE" id="PS50850">
    <property type="entry name" value="MFS"/>
    <property type="match status" value="1"/>
</dbReference>
<proteinExistence type="predicted"/>
<dbReference type="Proteomes" id="UP000199481">
    <property type="component" value="Unassembled WGS sequence"/>
</dbReference>
<dbReference type="AlphaFoldDB" id="A0A1H0ZBI8"/>
<dbReference type="SUPFAM" id="SSF103473">
    <property type="entry name" value="MFS general substrate transporter"/>
    <property type="match status" value="1"/>
</dbReference>
<dbReference type="Gene3D" id="1.20.1720.10">
    <property type="entry name" value="Multidrug resistance protein D"/>
    <property type="match status" value="1"/>
</dbReference>
<name>A0A1H0ZBI8_9LACT</name>
<feature type="transmembrane region" description="Helical" evidence="7">
    <location>
        <begin position="407"/>
        <end position="424"/>
    </location>
</feature>
<feature type="transmembrane region" description="Helical" evidence="7">
    <location>
        <begin position="55"/>
        <end position="76"/>
    </location>
</feature>
<feature type="transmembrane region" description="Helical" evidence="7">
    <location>
        <begin position="336"/>
        <end position="354"/>
    </location>
</feature>
<reference evidence="10" key="1">
    <citation type="submission" date="2016-10" db="EMBL/GenBank/DDBJ databases">
        <authorList>
            <person name="Varghese N."/>
            <person name="Submissions S."/>
        </authorList>
    </citation>
    <scope>NUCLEOTIDE SEQUENCE [LARGE SCALE GENOMIC DNA]</scope>
    <source>
        <strain evidence="10">MPL-11</strain>
    </source>
</reference>
<feature type="transmembrane region" description="Helical" evidence="7">
    <location>
        <begin position="270"/>
        <end position="295"/>
    </location>
</feature>
<dbReference type="InterPro" id="IPR011701">
    <property type="entry name" value="MFS"/>
</dbReference>
<dbReference type="GO" id="GO:0022857">
    <property type="term" value="F:transmembrane transporter activity"/>
    <property type="evidence" value="ECO:0007669"/>
    <property type="project" value="InterPro"/>
</dbReference>
<accession>A0A1H0ZBI8</accession>
<gene>
    <name evidence="9" type="ORF">SAMN04487752_1428</name>
</gene>
<dbReference type="PANTHER" id="PTHR42718">
    <property type="entry name" value="MAJOR FACILITATOR SUPERFAMILY MULTIDRUG TRANSPORTER MFSC"/>
    <property type="match status" value="1"/>
</dbReference>
<dbReference type="Pfam" id="PF07690">
    <property type="entry name" value="MFS_1"/>
    <property type="match status" value="1"/>
</dbReference>
<evidence type="ECO:0000256" key="2">
    <source>
        <dbReference type="ARBA" id="ARBA00022448"/>
    </source>
</evidence>
<dbReference type="EMBL" id="FNJW01000008">
    <property type="protein sequence ID" value="SDQ24845.1"/>
    <property type="molecule type" value="Genomic_DNA"/>
</dbReference>
<keyword evidence="2" id="KW-0813">Transport</keyword>
<protein>
    <submittedName>
        <fullName evidence="9">Drug resistance transporter, EmrB/QacA subfamily</fullName>
    </submittedName>
</protein>
<evidence type="ECO:0000256" key="7">
    <source>
        <dbReference type="SAM" id="Phobius"/>
    </source>
</evidence>
<evidence type="ECO:0000256" key="1">
    <source>
        <dbReference type="ARBA" id="ARBA00004651"/>
    </source>
</evidence>
<keyword evidence="5 7" id="KW-1133">Transmembrane helix</keyword>
<feature type="transmembrane region" description="Helical" evidence="7">
    <location>
        <begin position="360"/>
        <end position="386"/>
    </location>
</feature>
<evidence type="ECO:0000313" key="9">
    <source>
        <dbReference type="EMBL" id="SDQ24845.1"/>
    </source>
</evidence>
<evidence type="ECO:0000256" key="3">
    <source>
        <dbReference type="ARBA" id="ARBA00022475"/>
    </source>
</evidence>
<evidence type="ECO:0000256" key="6">
    <source>
        <dbReference type="ARBA" id="ARBA00023136"/>
    </source>
</evidence>
<feature type="transmembrane region" description="Helical" evidence="7">
    <location>
        <begin position="230"/>
        <end position="249"/>
    </location>
</feature>
<keyword evidence="10" id="KW-1185">Reference proteome</keyword>
<organism evidence="9 10">
    <name type="scientific">Carnobacterium viridans</name>
    <dbReference type="NCBI Taxonomy" id="174587"/>
    <lineage>
        <taxon>Bacteria</taxon>
        <taxon>Bacillati</taxon>
        <taxon>Bacillota</taxon>
        <taxon>Bacilli</taxon>
        <taxon>Lactobacillales</taxon>
        <taxon>Carnobacteriaceae</taxon>
        <taxon>Carnobacterium</taxon>
    </lineage>
</organism>
<dbReference type="OrthoDB" id="9816041at2"/>
<dbReference type="CDD" id="cd17503">
    <property type="entry name" value="MFS_LmrB_MDR_like"/>
    <property type="match status" value="1"/>
</dbReference>
<feature type="transmembrane region" description="Helical" evidence="7">
    <location>
        <begin position="12"/>
        <end position="35"/>
    </location>
</feature>
<feature type="transmembrane region" description="Helical" evidence="7">
    <location>
        <begin position="171"/>
        <end position="191"/>
    </location>
</feature>
<dbReference type="NCBIfam" id="TIGR00711">
    <property type="entry name" value="efflux_EmrB"/>
    <property type="match status" value="1"/>
</dbReference>
<keyword evidence="4 7" id="KW-0812">Transmembrane</keyword>
<sequence length="478" mass="52267">MVQEENQDMSFGHVISILGVILMGSFVTILNQTLMSTALPSIMKEFSITATQGQWLTTAYMLINGIMVPITAYLVNRFTTRQLYLFSMIVFSIGTLVAATSSVYSVLIVGRMIQAIGAGIILPLQMIVVLYLFPIEKRGSAMGLIGLAMNFAPAIGPTFSGWVVQNYHWNMLFYFILPFAILDVVVAFFVLKNVGEVGRPKLDLISVIYSTLGFGGLLFGLSNASSHDFMSINVALPLVVGIIALILLVNRCNHSKEPLLNFGIFKYRGYRLNIIISFVLTAGMYGAIILLPIYFQTIRGMTPMESGMILLPGSLVMAVMSPITGRMFDKYGSKKLAMSGLMLVTVGTFVIGLININTPIYIIVILQMVRTLGFALTLMPIQTAAFNAVPLELASHAAAMFNTQRQLAGSMGTALFVVVMMLVSQNKLAEHVTGQLADLAGFQMVFKLVGLLSLVAFIMTLFIKEKPFLPKGKLIENN</sequence>
<dbReference type="InterPro" id="IPR020846">
    <property type="entry name" value="MFS_dom"/>
</dbReference>
<feature type="transmembrane region" description="Helical" evidence="7">
    <location>
        <begin position="145"/>
        <end position="165"/>
    </location>
</feature>
<feature type="transmembrane region" description="Helical" evidence="7">
    <location>
        <begin position="83"/>
        <end position="107"/>
    </location>
</feature>
<comment type="subcellular location">
    <subcellularLocation>
        <location evidence="1">Cell membrane</location>
        <topology evidence="1">Multi-pass membrane protein</topology>
    </subcellularLocation>
</comment>
<keyword evidence="6 7" id="KW-0472">Membrane</keyword>
<feature type="transmembrane region" description="Helical" evidence="7">
    <location>
        <begin position="444"/>
        <end position="463"/>
    </location>
</feature>
<feature type="transmembrane region" description="Helical" evidence="7">
    <location>
        <begin position="113"/>
        <end position="133"/>
    </location>
</feature>
<feature type="domain" description="Major facilitator superfamily (MFS) profile" evidence="8">
    <location>
        <begin position="17"/>
        <end position="468"/>
    </location>
</feature>
<feature type="transmembrane region" description="Helical" evidence="7">
    <location>
        <begin position="307"/>
        <end position="324"/>
    </location>
</feature>
<evidence type="ECO:0000313" key="10">
    <source>
        <dbReference type="Proteomes" id="UP000199481"/>
    </source>
</evidence>
<keyword evidence="3" id="KW-1003">Cell membrane</keyword>
<dbReference type="Gene3D" id="1.20.1250.20">
    <property type="entry name" value="MFS general substrate transporter like domains"/>
    <property type="match status" value="1"/>
</dbReference>
<evidence type="ECO:0000256" key="5">
    <source>
        <dbReference type="ARBA" id="ARBA00022989"/>
    </source>
</evidence>
<evidence type="ECO:0000259" key="8">
    <source>
        <dbReference type="PROSITE" id="PS50850"/>
    </source>
</evidence>
<dbReference type="InterPro" id="IPR004638">
    <property type="entry name" value="EmrB-like"/>
</dbReference>
<dbReference type="InterPro" id="IPR036259">
    <property type="entry name" value="MFS_trans_sf"/>
</dbReference>
<dbReference type="GO" id="GO:0005886">
    <property type="term" value="C:plasma membrane"/>
    <property type="evidence" value="ECO:0007669"/>
    <property type="project" value="UniProtKB-SubCell"/>
</dbReference>